<name>A0A415NXX3_9FIRM</name>
<organism evidence="2 3">
    <name type="scientific">Amedibacillus dolichus</name>
    <dbReference type="NCBI Taxonomy" id="31971"/>
    <lineage>
        <taxon>Bacteria</taxon>
        <taxon>Bacillati</taxon>
        <taxon>Bacillota</taxon>
        <taxon>Erysipelotrichia</taxon>
        <taxon>Erysipelotrichales</taxon>
        <taxon>Erysipelotrichaceae</taxon>
        <taxon>Amedibacillus</taxon>
    </lineage>
</organism>
<accession>A0A415NXX3</accession>
<evidence type="ECO:0000313" key="2">
    <source>
        <dbReference type="EMBL" id="RHM05308.1"/>
    </source>
</evidence>
<feature type="transmembrane region" description="Helical" evidence="1">
    <location>
        <begin position="189"/>
        <end position="207"/>
    </location>
</feature>
<dbReference type="AlphaFoldDB" id="A0A415NXX3"/>
<feature type="transmembrane region" description="Helical" evidence="1">
    <location>
        <begin position="213"/>
        <end position="231"/>
    </location>
</feature>
<keyword evidence="3" id="KW-1185">Reference proteome</keyword>
<protein>
    <submittedName>
        <fullName evidence="2">Uncharacterized protein</fullName>
    </submittedName>
</protein>
<gene>
    <name evidence="2" type="ORF">DWZ83_10580</name>
</gene>
<evidence type="ECO:0000313" key="3">
    <source>
        <dbReference type="Proteomes" id="UP000284868"/>
    </source>
</evidence>
<feature type="transmembrane region" description="Helical" evidence="1">
    <location>
        <begin position="276"/>
        <end position="296"/>
    </location>
</feature>
<dbReference type="OrthoDB" id="1858072at2"/>
<dbReference type="RefSeq" id="WP_117561248.1">
    <property type="nucleotide sequence ID" value="NZ_QRPK01000117.1"/>
</dbReference>
<dbReference type="EMBL" id="QRPK01000117">
    <property type="protein sequence ID" value="RHM05308.1"/>
    <property type="molecule type" value="Genomic_DNA"/>
</dbReference>
<feature type="transmembrane region" description="Helical" evidence="1">
    <location>
        <begin position="308"/>
        <end position="329"/>
    </location>
</feature>
<dbReference type="Proteomes" id="UP000284868">
    <property type="component" value="Unassembled WGS sequence"/>
</dbReference>
<feature type="transmembrane region" description="Helical" evidence="1">
    <location>
        <begin position="252"/>
        <end position="270"/>
    </location>
</feature>
<reference evidence="2 3" key="1">
    <citation type="submission" date="2018-08" db="EMBL/GenBank/DDBJ databases">
        <title>A genome reference for cultivated species of the human gut microbiota.</title>
        <authorList>
            <person name="Zou Y."/>
            <person name="Xue W."/>
            <person name="Luo G."/>
        </authorList>
    </citation>
    <scope>NUCLEOTIDE SEQUENCE [LARGE SCALE GENOMIC DNA]</scope>
    <source>
        <strain evidence="2 3">AF35-6BH</strain>
    </source>
</reference>
<feature type="transmembrane region" description="Helical" evidence="1">
    <location>
        <begin position="12"/>
        <end position="31"/>
    </location>
</feature>
<keyword evidence="1" id="KW-0472">Membrane</keyword>
<evidence type="ECO:0000256" key="1">
    <source>
        <dbReference type="SAM" id="Phobius"/>
    </source>
</evidence>
<proteinExistence type="predicted"/>
<keyword evidence="1" id="KW-1133">Transmembrane helix</keyword>
<feature type="transmembrane region" description="Helical" evidence="1">
    <location>
        <begin position="37"/>
        <end position="56"/>
    </location>
</feature>
<sequence length="402" mass="46043">MEKQVIGCSKFVKILGMITTVVFGLICLVTLISGYYIAAFCFLPFVFLGGALLLACKKQTIVIDKNTLTFNYVLKKSIEVRYTEIRCLLLIPLGNRTQMALIDRGYNRLVTLDYAFANLELLYEALAEHGVEIVDFEELLEKKKDVSKYVGTFNAIERNYYKSIVEESKTIERISSNHCGFYLNKSRKILRILGIVFIVLDVIGFLIGGKLMMIMYVFVILGSYAVYLWYYPYIYIETKTKKGEEVMLQMPFLGAAIALLLNLATAKIFGYDFIDYLKITLLLTVIFSILFIIKTLRTKVPQRFGRKLSVIFAVLVFSFTITFPVNFLLTFGKSEHETIVITDKDVDTGNSLTDYQLIASWRGEEKEFNVSKSQYLKTNIGDSRRVCIRKSLLGLEYYSVHE</sequence>
<comment type="caution">
    <text evidence="2">The sequence shown here is derived from an EMBL/GenBank/DDBJ whole genome shotgun (WGS) entry which is preliminary data.</text>
</comment>
<keyword evidence="1" id="KW-0812">Transmembrane</keyword>